<evidence type="ECO:0000256" key="4">
    <source>
        <dbReference type="ARBA" id="ARBA00022801"/>
    </source>
</evidence>
<evidence type="ECO:0000256" key="2">
    <source>
        <dbReference type="ARBA" id="ARBA00004922"/>
    </source>
</evidence>
<dbReference type="AlphaFoldDB" id="G2QM67"/>
<dbReference type="GeneID" id="11514507"/>
<dbReference type="EC" id="3.2.1.-" evidence="9"/>
<dbReference type="GO" id="GO:0005783">
    <property type="term" value="C:endoplasmic reticulum"/>
    <property type="evidence" value="ECO:0007669"/>
    <property type="project" value="TreeGrafter"/>
</dbReference>
<keyword evidence="9" id="KW-0326">Glycosidase</keyword>
<evidence type="ECO:0000313" key="11">
    <source>
        <dbReference type="Proteomes" id="UP000007322"/>
    </source>
</evidence>
<dbReference type="OrthoDB" id="8118055at2759"/>
<dbReference type="Pfam" id="PF01532">
    <property type="entry name" value="Glyco_hydro_47"/>
    <property type="match status" value="1"/>
</dbReference>
<dbReference type="RefSeq" id="XP_003666292.1">
    <property type="nucleotide sequence ID" value="XM_003666244.1"/>
</dbReference>
<dbReference type="FunCoup" id="G2QM67">
    <property type="interactions" value="89"/>
</dbReference>
<evidence type="ECO:0000256" key="7">
    <source>
        <dbReference type="PIRSR" id="PIRSR601382-2"/>
    </source>
</evidence>
<dbReference type="GO" id="GO:0036503">
    <property type="term" value="P:ERAD pathway"/>
    <property type="evidence" value="ECO:0007669"/>
    <property type="project" value="UniProtKB-ARBA"/>
</dbReference>
<keyword evidence="4 9" id="KW-0378">Hydrolase</keyword>
<dbReference type="GO" id="GO:0016020">
    <property type="term" value="C:membrane"/>
    <property type="evidence" value="ECO:0007669"/>
    <property type="project" value="InterPro"/>
</dbReference>
<keyword evidence="11" id="KW-1185">Reference proteome</keyword>
<dbReference type="KEGG" id="mtm:MYCTH_2310830"/>
<dbReference type="Proteomes" id="UP000007322">
    <property type="component" value="Chromosome 6"/>
</dbReference>
<feature type="active site" evidence="6">
    <location>
        <position position="318"/>
    </location>
</feature>
<sequence>MLSVRRRGFFALFPAAAILLLFLVTYLREGVVTVPKLSGRLGGLPSGDEEPTFWARLPVHYPPSHIRPLPTGKPVRYPRVQAATFPVEKDPDARARRRERRAIVRDVFHKAWLSYRELAWGADELAPLSGGTKNPFGGWGATLVDALDTLWIMNLRPEFDEAVARAATINFTSTDLPELNVFETNIRYLGGFLSAYDLSGDGRLLRKAVEVGDMLYKAFDTPNRMPIARWDLHAAARGAEQVAGKALLAEVATLSMEFTRLSMLTGDPKWFDAVQRVADAMAAQQDSTALPGLWPLEVDGKTAVFNSGSVFALGAMADSAYEYLPKMAALTGGRLPVYRRMYEKAVDAAVKHNIFRPLTPADEDILIAGNAHAKEHGIELEPQGQHLACFWGGMMALAARLFGRDEDMEPARKLVEGCIWTYRAFPHGVMAEAFTMAPCPAGAVAGDDECRWDEAAWKREVLRRAGKDPDAAGSDAEADAIIKKDRLPEGFTSISDRAYVLRPEAIESIFVLYRVTGREDLPEAAWDMFTAIDRVTSTELANAAVRDVTTPETPEQKDSMESFWLAETLKYFYLIFSDPELISLDEYVFNTEAHPFLRPLK</sequence>
<feature type="binding site" evidence="7">
    <location>
        <position position="591"/>
    </location>
    <ligand>
        <name>Ca(2+)</name>
        <dbReference type="ChEBI" id="CHEBI:29108"/>
    </ligand>
</feature>
<dbReference type="PANTHER" id="PTHR11742:SF89">
    <property type="entry name" value="ALPHA-1,2-MANNOSIDASE"/>
    <property type="match status" value="1"/>
</dbReference>
<keyword evidence="7" id="KW-0106">Calcium</keyword>
<gene>
    <name evidence="10" type="ORF">MYCTH_2310830</name>
</gene>
<reference evidence="10 11" key="1">
    <citation type="journal article" date="2011" name="Nat. Biotechnol.">
        <title>Comparative genomic analysis of the thermophilic biomass-degrading fungi Myceliophthora thermophila and Thielavia terrestris.</title>
        <authorList>
            <person name="Berka R.M."/>
            <person name="Grigoriev I.V."/>
            <person name="Otillar R."/>
            <person name="Salamov A."/>
            <person name="Grimwood J."/>
            <person name="Reid I."/>
            <person name="Ishmael N."/>
            <person name="John T."/>
            <person name="Darmond C."/>
            <person name="Moisan M.-C."/>
            <person name="Henrissat B."/>
            <person name="Coutinho P.M."/>
            <person name="Lombard V."/>
            <person name="Natvig D.O."/>
            <person name="Lindquist E."/>
            <person name="Schmutz J."/>
            <person name="Lucas S."/>
            <person name="Harris P."/>
            <person name="Powlowski J."/>
            <person name="Bellemare A."/>
            <person name="Taylor D."/>
            <person name="Butler G."/>
            <person name="de Vries R.P."/>
            <person name="Allijn I.E."/>
            <person name="van den Brink J."/>
            <person name="Ushinsky S."/>
            <person name="Storms R."/>
            <person name="Powell A.J."/>
            <person name="Paulsen I.T."/>
            <person name="Elbourne L.D.H."/>
            <person name="Baker S.E."/>
            <person name="Magnuson J."/>
            <person name="LaBoissiere S."/>
            <person name="Clutterbuck A.J."/>
            <person name="Martinez D."/>
            <person name="Wogulis M."/>
            <person name="de Leon A.L."/>
            <person name="Rey M.W."/>
            <person name="Tsang A."/>
        </authorList>
    </citation>
    <scope>NUCLEOTIDE SEQUENCE [LARGE SCALE GENOMIC DNA]</scope>
    <source>
        <strain evidence="11">ATCC 42464 / BCRC 31852 / DSM 1799</strain>
    </source>
</reference>
<evidence type="ECO:0000313" key="10">
    <source>
        <dbReference type="EMBL" id="AEO61047.1"/>
    </source>
</evidence>
<dbReference type="InterPro" id="IPR001382">
    <property type="entry name" value="Glyco_hydro_47"/>
</dbReference>
<evidence type="ECO:0000256" key="5">
    <source>
        <dbReference type="ARBA" id="ARBA00023157"/>
    </source>
</evidence>
<keyword evidence="5 8" id="KW-1015">Disulfide bond</keyword>
<proteinExistence type="inferred from homology"/>
<protein>
    <recommendedName>
        <fullName evidence="9">alpha-1,2-Mannosidase</fullName>
        <ecNumber evidence="9">3.2.1.-</ecNumber>
    </recommendedName>
</protein>
<comment type="pathway">
    <text evidence="2">Protein modification; protein glycosylation.</text>
</comment>
<dbReference type="eggNOG" id="KOG2431">
    <property type="taxonomic scope" value="Eukaryota"/>
</dbReference>
<accession>G2QM67</accession>
<dbReference type="Gene3D" id="1.50.10.10">
    <property type="match status" value="1"/>
</dbReference>
<dbReference type="InterPro" id="IPR050749">
    <property type="entry name" value="Glycosyl_Hydrolase_47"/>
</dbReference>
<name>G2QM67_THET4</name>
<comment type="similarity">
    <text evidence="3 9">Belongs to the glycosyl hydrolase 47 family.</text>
</comment>
<dbReference type="GO" id="GO:0004571">
    <property type="term" value="F:mannosyl-oligosaccharide 1,2-alpha-mannosidase activity"/>
    <property type="evidence" value="ECO:0007669"/>
    <property type="project" value="InterPro"/>
</dbReference>
<keyword evidence="7" id="KW-0479">Metal-binding</keyword>
<evidence type="ECO:0000256" key="6">
    <source>
        <dbReference type="PIRSR" id="PIRSR601382-1"/>
    </source>
</evidence>
<dbReference type="OMA" id="TEHAWTM"/>
<dbReference type="SUPFAM" id="SSF48225">
    <property type="entry name" value="Seven-hairpin glycosidases"/>
    <property type="match status" value="1"/>
</dbReference>
<dbReference type="InterPro" id="IPR012341">
    <property type="entry name" value="6hp_glycosidase-like_sf"/>
</dbReference>
<dbReference type="GO" id="GO:0005509">
    <property type="term" value="F:calcium ion binding"/>
    <property type="evidence" value="ECO:0007669"/>
    <property type="project" value="InterPro"/>
</dbReference>
<dbReference type="VEuPathDB" id="FungiDB:MYCTH_2310830"/>
<dbReference type="FunFam" id="1.50.10.10:FF:000037">
    <property type="entry name" value="alpha-1,2-Mannosidase"/>
    <property type="match status" value="1"/>
</dbReference>
<dbReference type="STRING" id="573729.G2QM67"/>
<dbReference type="HOGENOM" id="CLU_003818_0_0_1"/>
<feature type="active site" description="Proton donor" evidence="6">
    <location>
        <position position="432"/>
    </location>
</feature>
<dbReference type="PANTHER" id="PTHR11742">
    <property type="entry name" value="MANNOSYL-OLIGOSACCHARIDE ALPHA-1,2-MANNOSIDASE-RELATED"/>
    <property type="match status" value="1"/>
</dbReference>
<evidence type="ECO:0000256" key="8">
    <source>
        <dbReference type="PIRSR" id="PIRSR601382-3"/>
    </source>
</evidence>
<dbReference type="GO" id="GO:0005975">
    <property type="term" value="P:carbohydrate metabolic process"/>
    <property type="evidence" value="ECO:0007669"/>
    <property type="project" value="InterPro"/>
</dbReference>
<dbReference type="EMBL" id="CP003007">
    <property type="protein sequence ID" value="AEO61047.1"/>
    <property type="molecule type" value="Genomic_DNA"/>
</dbReference>
<organism evidence="10 11">
    <name type="scientific">Thermothelomyces thermophilus (strain ATCC 42464 / BCRC 31852 / DSM 1799)</name>
    <name type="common">Sporotrichum thermophile</name>
    <dbReference type="NCBI Taxonomy" id="573729"/>
    <lineage>
        <taxon>Eukaryota</taxon>
        <taxon>Fungi</taxon>
        <taxon>Dikarya</taxon>
        <taxon>Ascomycota</taxon>
        <taxon>Pezizomycotina</taxon>
        <taxon>Sordariomycetes</taxon>
        <taxon>Sordariomycetidae</taxon>
        <taxon>Sordariales</taxon>
        <taxon>Chaetomiaceae</taxon>
        <taxon>Thermothelomyces</taxon>
    </lineage>
</organism>
<dbReference type="UniPathway" id="UPA00378"/>
<feature type="active site" description="Proton donor" evidence="6">
    <location>
        <position position="183"/>
    </location>
</feature>
<evidence type="ECO:0000256" key="3">
    <source>
        <dbReference type="ARBA" id="ARBA00007658"/>
    </source>
</evidence>
<dbReference type="PRINTS" id="PR00747">
    <property type="entry name" value="GLYHDRLASE47"/>
</dbReference>
<feature type="active site" evidence="6">
    <location>
        <position position="504"/>
    </location>
</feature>
<dbReference type="InParanoid" id="G2QM67"/>
<feature type="disulfide bond" evidence="8">
    <location>
        <begin position="389"/>
        <end position="418"/>
    </location>
</feature>
<comment type="cofactor">
    <cofactor evidence="1 7">
        <name>Ca(2+)</name>
        <dbReference type="ChEBI" id="CHEBI:29108"/>
    </cofactor>
</comment>
<evidence type="ECO:0000256" key="1">
    <source>
        <dbReference type="ARBA" id="ARBA00001913"/>
    </source>
</evidence>
<evidence type="ECO:0000256" key="9">
    <source>
        <dbReference type="RuleBase" id="RU361193"/>
    </source>
</evidence>
<dbReference type="InterPro" id="IPR036026">
    <property type="entry name" value="Seven-hairpin_glycosidases"/>
</dbReference>